<keyword evidence="6" id="KW-0418">Kinase</keyword>
<reference evidence="13" key="1">
    <citation type="journal article" date="2019" name="Int. J. Syst. Evol. Microbiol.">
        <title>The Global Catalogue of Microorganisms (GCM) 10K type strain sequencing project: providing services to taxonomists for standard genome sequencing and annotation.</title>
        <authorList>
            <consortium name="The Broad Institute Genomics Platform"/>
            <consortium name="The Broad Institute Genome Sequencing Center for Infectious Disease"/>
            <person name="Wu L."/>
            <person name="Ma J."/>
        </authorList>
    </citation>
    <scope>NUCLEOTIDE SEQUENCE [LARGE SCALE GENOMIC DNA]</scope>
    <source>
        <strain evidence="13">JCM 16904</strain>
    </source>
</reference>
<dbReference type="InterPro" id="IPR050482">
    <property type="entry name" value="Sensor_HK_TwoCompSys"/>
</dbReference>
<dbReference type="SMART" id="SM00387">
    <property type="entry name" value="HATPase_c"/>
    <property type="match status" value="1"/>
</dbReference>
<evidence type="ECO:0000256" key="8">
    <source>
        <dbReference type="ARBA" id="ARBA00023012"/>
    </source>
</evidence>
<dbReference type="Pfam" id="PF02518">
    <property type="entry name" value="HATPase_c"/>
    <property type="match status" value="1"/>
</dbReference>
<dbReference type="SUPFAM" id="SSF55874">
    <property type="entry name" value="ATPase domain of HSP90 chaperone/DNA topoisomerase II/histidine kinase"/>
    <property type="match status" value="1"/>
</dbReference>
<feature type="transmembrane region" description="Helical" evidence="10">
    <location>
        <begin position="117"/>
        <end position="135"/>
    </location>
</feature>
<dbReference type="PANTHER" id="PTHR24421">
    <property type="entry name" value="NITRATE/NITRITE SENSOR PROTEIN NARX-RELATED"/>
    <property type="match status" value="1"/>
</dbReference>
<keyword evidence="10" id="KW-1133">Transmembrane helix</keyword>
<keyword evidence="9" id="KW-0175">Coiled coil</keyword>
<dbReference type="InterPro" id="IPR003594">
    <property type="entry name" value="HATPase_dom"/>
</dbReference>
<feature type="transmembrane region" description="Helical" evidence="10">
    <location>
        <begin position="90"/>
        <end position="111"/>
    </location>
</feature>
<evidence type="ECO:0000256" key="9">
    <source>
        <dbReference type="SAM" id="Coils"/>
    </source>
</evidence>
<keyword evidence="3" id="KW-0597">Phosphoprotein</keyword>
<proteinExistence type="predicted"/>
<dbReference type="InterPro" id="IPR036890">
    <property type="entry name" value="HATPase_C_sf"/>
</dbReference>
<sequence>MSEGLLALLPPLVGWLVGLAGELGDAAPVLLAVTCAQSVALMWSRRFPLTVLAVAIGLELVLAALKMPVMVAPLVAASRLGAWGRGSRRVVGIAAVLALLLIGLPLTLFSIGDPIRVLAVYAAVAVLFVGFWAVGRVDGRQRDRIRELQERSWRLEAERAQAERRAAERERALLARELHDILNHSVTTMVVDAEAGADTRDEMEETLRRVAHTGRESLAELRRLLGVLREAPPGHDPLAPPPRLAQLDDLVSAVPPGGPRVLLTREGDVRQVDASIELAAYRVAQEALTNVAKHAGAVEVRVLLRYEPSRLTVRVTNPVRGRTGTIGNGAGVGLVGMRERVELLGGSVRVSDGPGTFEVCAVLPLRSLA</sequence>
<dbReference type="RefSeq" id="WP_344885239.1">
    <property type="nucleotide sequence ID" value="NZ_BAAAZP010000102.1"/>
</dbReference>
<name>A0ABP7CG88_9ACTN</name>
<evidence type="ECO:0000256" key="7">
    <source>
        <dbReference type="ARBA" id="ARBA00022840"/>
    </source>
</evidence>
<evidence type="ECO:0000256" key="1">
    <source>
        <dbReference type="ARBA" id="ARBA00000085"/>
    </source>
</evidence>
<evidence type="ECO:0000256" key="3">
    <source>
        <dbReference type="ARBA" id="ARBA00022553"/>
    </source>
</evidence>
<keyword evidence="5" id="KW-0547">Nucleotide-binding</keyword>
<dbReference type="Gene3D" id="1.20.5.1930">
    <property type="match status" value="1"/>
</dbReference>
<evidence type="ECO:0000259" key="11">
    <source>
        <dbReference type="SMART" id="SM00387"/>
    </source>
</evidence>
<evidence type="ECO:0000313" key="13">
    <source>
        <dbReference type="Proteomes" id="UP001500902"/>
    </source>
</evidence>
<evidence type="ECO:0000256" key="10">
    <source>
        <dbReference type="SAM" id="Phobius"/>
    </source>
</evidence>
<dbReference type="InterPro" id="IPR011712">
    <property type="entry name" value="Sig_transdc_His_kin_sub3_dim/P"/>
</dbReference>
<dbReference type="CDD" id="cd16917">
    <property type="entry name" value="HATPase_UhpB-NarQ-NarX-like"/>
    <property type="match status" value="1"/>
</dbReference>
<comment type="caution">
    <text evidence="12">The sequence shown here is derived from an EMBL/GenBank/DDBJ whole genome shotgun (WGS) entry which is preliminary data.</text>
</comment>
<keyword evidence="8" id="KW-0902">Two-component regulatory system</keyword>
<keyword evidence="4" id="KW-0808">Transferase</keyword>
<keyword evidence="13" id="KW-1185">Reference proteome</keyword>
<evidence type="ECO:0000256" key="2">
    <source>
        <dbReference type="ARBA" id="ARBA00012438"/>
    </source>
</evidence>
<dbReference type="Pfam" id="PF07730">
    <property type="entry name" value="HisKA_3"/>
    <property type="match status" value="1"/>
</dbReference>
<gene>
    <name evidence="12" type="ORF">GCM10022224_058760</name>
</gene>
<comment type="catalytic activity">
    <reaction evidence="1">
        <text>ATP + protein L-histidine = ADP + protein N-phospho-L-histidine.</text>
        <dbReference type="EC" id="2.7.13.3"/>
    </reaction>
</comment>
<feature type="transmembrane region" description="Helical" evidence="10">
    <location>
        <begin position="47"/>
        <end position="69"/>
    </location>
</feature>
<evidence type="ECO:0000256" key="4">
    <source>
        <dbReference type="ARBA" id="ARBA00022679"/>
    </source>
</evidence>
<dbReference type="EMBL" id="BAAAZP010000102">
    <property type="protein sequence ID" value="GAA3686173.1"/>
    <property type="molecule type" value="Genomic_DNA"/>
</dbReference>
<evidence type="ECO:0000313" key="12">
    <source>
        <dbReference type="EMBL" id="GAA3686173.1"/>
    </source>
</evidence>
<feature type="domain" description="Histidine kinase/HSP90-like ATPase" evidence="11">
    <location>
        <begin position="275"/>
        <end position="367"/>
    </location>
</feature>
<protein>
    <recommendedName>
        <fullName evidence="2">histidine kinase</fullName>
        <ecNumber evidence="2">2.7.13.3</ecNumber>
    </recommendedName>
</protein>
<dbReference type="PANTHER" id="PTHR24421:SF10">
    <property type="entry name" value="NITRATE_NITRITE SENSOR PROTEIN NARQ"/>
    <property type="match status" value="1"/>
</dbReference>
<organism evidence="12 13">
    <name type="scientific">Nonomuraea antimicrobica</name>
    <dbReference type="NCBI Taxonomy" id="561173"/>
    <lineage>
        <taxon>Bacteria</taxon>
        <taxon>Bacillati</taxon>
        <taxon>Actinomycetota</taxon>
        <taxon>Actinomycetes</taxon>
        <taxon>Streptosporangiales</taxon>
        <taxon>Streptosporangiaceae</taxon>
        <taxon>Nonomuraea</taxon>
    </lineage>
</organism>
<keyword evidence="10" id="KW-0472">Membrane</keyword>
<keyword evidence="10" id="KW-0812">Transmembrane</keyword>
<feature type="coiled-coil region" evidence="9">
    <location>
        <begin position="145"/>
        <end position="177"/>
    </location>
</feature>
<dbReference type="EC" id="2.7.13.3" evidence="2"/>
<keyword evidence="7" id="KW-0067">ATP-binding</keyword>
<evidence type="ECO:0000256" key="6">
    <source>
        <dbReference type="ARBA" id="ARBA00022777"/>
    </source>
</evidence>
<accession>A0ABP7CG88</accession>
<dbReference type="Gene3D" id="3.30.565.10">
    <property type="entry name" value="Histidine kinase-like ATPase, C-terminal domain"/>
    <property type="match status" value="1"/>
</dbReference>
<evidence type="ECO:0000256" key="5">
    <source>
        <dbReference type="ARBA" id="ARBA00022741"/>
    </source>
</evidence>
<dbReference type="Proteomes" id="UP001500902">
    <property type="component" value="Unassembled WGS sequence"/>
</dbReference>